<proteinExistence type="predicted"/>
<sequence length="267" mass="30430">MPSPPRPLARLFAPTPRTVERETLDIELSDGRTVPLQRVRDPRARRMKLSVDERGARLTIPMRASLATADRFVTQHRDWLAAQLERFAVDGVPSLEPGVDVQLPLRGALHDVRWQAGRFTRLDHANDDTGDLVFTHPARAGDTAVRRAVRDFLEAQGRADVGRWMPRYLPALPRAPRRVTFKIMSSQWGSLAPDGSMALDLSLVLARPSAFEYVLVHELCHLIHADHSRSFWREVEARCPQWREERDYFHAEGRRLKATLRALCGKV</sequence>
<reference evidence="2 3" key="1">
    <citation type="submission" date="2018-08" db="EMBL/GenBank/DDBJ databases">
        <title>Lysobacter soli KCTC 22011, whole genome shotgun sequence.</title>
        <authorList>
            <person name="Zhang X."/>
            <person name="Feng G."/>
            <person name="Zhu H."/>
        </authorList>
    </citation>
    <scope>NUCLEOTIDE SEQUENCE [LARGE SCALE GENOMIC DNA]</scope>
    <source>
        <strain evidence="2 3">KCTC 22011</strain>
    </source>
</reference>
<evidence type="ECO:0000313" key="3">
    <source>
        <dbReference type="Proteomes" id="UP000256829"/>
    </source>
</evidence>
<evidence type="ECO:0000259" key="1">
    <source>
        <dbReference type="Pfam" id="PF01863"/>
    </source>
</evidence>
<accession>A0A3D8V7S8</accession>
<dbReference type="AlphaFoldDB" id="A0A3D8V7S8"/>
<dbReference type="Pfam" id="PF01863">
    <property type="entry name" value="YgjP-like"/>
    <property type="match status" value="1"/>
</dbReference>
<dbReference type="EMBL" id="QTJR01000018">
    <property type="protein sequence ID" value="RDY65480.1"/>
    <property type="molecule type" value="Genomic_DNA"/>
</dbReference>
<dbReference type="InterPro" id="IPR002725">
    <property type="entry name" value="YgjP-like_metallopeptidase"/>
</dbReference>
<dbReference type="PANTHER" id="PTHR30399">
    <property type="entry name" value="UNCHARACTERIZED PROTEIN YGJP"/>
    <property type="match status" value="1"/>
</dbReference>
<gene>
    <name evidence="2" type="ORF">DX912_17420</name>
</gene>
<organism evidence="2 3">
    <name type="scientific">Lysobacter soli</name>
    <dbReference type="NCBI Taxonomy" id="453783"/>
    <lineage>
        <taxon>Bacteria</taxon>
        <taxon>Pseudomonadati</taxon>
        <taxon>Pseudomonadota</taxon>
        <taxon>Gammaproteobacteria</taxon>
        <taxon>Lysobacterales</taxon>
        <taxon>Lysobacteraceae</taxon>
        <taxon>Lysobacter</taxon>
    </lineage>
</organism>
<name>A0A3D8V7S8_9GAMM</name>
<comment type="caution">
    <text evidence="2">The sequence shown here is derived from an EMBL/GenBank/DDBJ whole genome shotgun (WGS) entry which is preliminary data.</text>
</comment>
<dbReference type="Gene3D" id="3.30.2010.10">
    <property type="entry name" value="Metalloproteases ('zincins'), catalytic domain"/>
    <property type="match status" value="1"/>
</dbReference>
<dbReference type="PANTHER" id="PTHR30399:SF1">
    <property type="entry name" value="UTP PYROPHOSPHATASE"/>
    <property type="match status" value="1"/>
</dbReference>
<dbReference type="RefSeq" id="WP_115844745.1">
    <property type="nucleotide sequence ID" value="NZ_CP183976.1"/>
</dbReference>
<protein>
    <submittedName>
        <fullName evidence="2">M48 family peptidase</fullName>
    </submittedName>
</protein>
<dbReference type="CDD" id="cd07344">
    <property type="entry name" value="M48_yhfN_like"/>
    <property type="match status" value="1"/>
</dbReference>
<keyword evidence="3" id="KW-1185">Reference proteome</keyword>
<dbReference type="Proteomes" id="UP000256829">
    <property type="component" value="Unassembled WGS sequence"/>
</dbReference>
<dbReference type="InterPro" id="IPR053136">
    <property type="entry name" value="UTP_pyrophosphatase-like"/>
</dbReference>
<evidence type="ECO:0000313" key="2">
    <source>
        <dbReference type="EMBL" id="RDY65480.1"/>
    </source>
</evidence>
<feature type="domain" description="YgjP-like metallopeptidase" evidence="1">
    <location>
        <begin position="45"/>
        <end position="249"/>
    </location>
</feature>